<gene>
    <name evidence="2" type="ORF">TASK_LOCUS2954</name>
</gene>
<dbReference type="Proteomes" id="UP000282613">
    <property type="component" value="Unassembled WGS sequence"/>
</dbReference>
<dbReference type="InterPro" id="IPR012337">
    <property type="entry name" value="RNaseH-like_sf"/>
</dbReference>
<dbReference type="PANTHER" id="PTHR12124">
    <property type="entry name" value="POLYMYOSITIS/SCLERODERMA AUTOANTIGEN-RELATED"/>
    <property type="match status" value="1"/>
</dbReference>
<dbReference type="GO" id="GO:0003727">
    <property type="term" value="F:single-stranded RNA binding"/>
    <property type="evidence" value="ECO:0007669"/>
    <property type="project" value="TreeGrafter"/>
</dbReference>
<dbReference type="GO" id="GO:0071036">
    <property type="term" value="P:nuclear polyadenylation-dependent snoRNA catabolic process"/>
    <property type="evidence" value="ECO:0007669"/>
    <property type="project" value="TreeGrafter"/>
</dbReference>
<dbReference type="GO" id="GO:0071038">
    <property type="term" value="P:TRAMP-dependent tRNA surveillance pathway"/>
    <property type="evidence" value="ECO:0007669"/>
    <property type="project" value="TreeGrafter"/>
</dbReference>
<accession>A0A0R3VZV9</accession>
<dbReference type="SUPFAM" id="SSF53098">
    <property type="entry name" value="Ribonuclease H-like"/>
    <property type="match status" value="1"/>
</dbReference>
<dbReference type="OrthoDB" id="2250022at2759"/>
<dbReference type="Gene3D" id="3.30.420.10">
    <property type="entry name" value="Ribonuclease H-like superfamily/Ribonuclease H"/>
    <property type="match status" value="1"/>
</dbReference>
<dbReference type="GO" id="GO:0071037">
    <property type="term" value="P:nuclear polyadenylation-dependent snRNA catabolic process"/>
    <property type="evidence" value="ECO:0007669"/>
    <property type="project" value="TreeGrafter"/>
</dbReference>
<dbReference type="InterPro" id="IPR045092">
    <property type="entry name" value="Rrp6-like"/>
</dbReference>
<dbReference type="GO" id="GO:0005730">
    <property type="term" value="C:nucleolus"/>
    <property type="evidence" value="ECO:0007669"/>
    <property type="project" value="TreeGrafter"/>
</dbReference>
<dbReference type="GO" id="GO:0071040">
    <property type="term" value="P:nuclear polyadenylation-dependent antisense transcript catabolic process"/>
    <property type="evidence" value="ECO:0007669"/>
    <property type="project" value="TreeGrafter"/>
</dbReference>
<dbReference type="GO" id="GO:0071044">
    <property type="term" value="P:histone mRNA catabolic process"/>
    <property type="evidence" value="ECO:0007669"/>
    <property type="project" value="TreeGrafter"/>
</dbReference>
<evidence type="ECO:0000313" key="2">
    <source>
        <dbReference type="EMBL" id="VDK26700.1"/>
    </source>
</evidence>
<dbReference type="GO" id="GO:0000176">
    <property type="term" value="C:nuclear exosome (RNase complex)"/>
    <property type="evidence" value="ECO:0007669"/>
    <property type="project" value="TreeGrafter"/>
</dbReference>
<dbReference type="InterPro" id="IPR036397">
    <property type="entry name" value="RNaseH_sf"/>
</dbReference>
<evidence type="ECO:0000259" key="1">
    <source>
        <dbReference type="Pfam" id="PF01612"/>
    </source>
</evidence>
<dbReference type="GO" id="GO:0000467">
    <property type="term" value="P:exonucleolytic trimming to generate mature 3'-end of 5.8S rRNA from tricistronic rRNA transcript (SSU-rRNA, 5.8S rRNA, LSU-rRNA)"/>
    <property type="evidence" value="ECO:0007669"/>
    <property type="project" value="InterPro"/>
</dbReference>
<dbReference type="EMBL" id="UYRS01004297">
    <property type="protein sequence ID" value="VDK26700.1"/>
    <property type="molecule type" value="Genomic_DNA"/>
</dbReference>
<dbReference type="Pfam" id="PF01612">
    <property type="entry name" value="DNA_pol_A_exo1"/>
    <property type="match status" value="1"/>
</dbReference>
<protein>
    <submittedName>
        <fullName evidence="4">3'-5' exonuclease domain-containing protein</fullName>
    </submittedName>
</protein>
<feature type="domain" description="3'-5' exonuclease" evidence="1">
    <location>
        <begin position="2"/>
        <end position="80"/>
    </location>
</feature>
<dbReference type="AlphaFoldDB" id="A0A0R3VZV9"/>
<dbReference type="GO" id="GO:0071039">
    <property type="term" value="P:nuclear polyadenylation-dependent CUT catabolic process"/>
    <property type="evidence" value="ECO:0007669"/>
    <property type="project" value="TreeGrafter"/>
</dbReference>
<reference evidence="2 3" key="2">
    <citation type="submission" date="2018-11" db="EMBL/GenBank/DDBJ databases">
        <authorList>
            <consortium name="Pathogen Informatics"/>
        </authorList>
    </citation>
    <scope>NUCLEOTIDE SEQUENCE [LARGE SCALE GENOMIC DNA]</scope>
</reference>
<reference evidence="4" key="1">
    <citation type="submission" date="2017-02" db="UniProtKB">
        <authorList>
            <consortium name="WormBaseParasite"/>
        </authorList>
    </citation>
    <scope>IDENTIFICATION</scope>
</reference>
<dbReference type="GO" id="GO:0000175">
    <property type="term" value="F:3'-5'-RNA exonuclease activity"/>
    <property type="evidence" value="ECO:0007669"/>
    <property type="project" value="InterPro"/>
</dbReference>
<dbReference type="GO" id="GO:0071035">
    <property type="term" value="P:nuclear polyadenylation-dependent rRNA catabolic process"/>
    <property type="evidence" value="ECO:0007669"/>
    <property type="project" value="TreeGrafter"/>
</dbReference>
<dbReference type="GO" id="GO:0071051">
    <property type="term" value="P:poly(A)-dependent snoRNA 3'-end processing"/>
    <property type="evidence" value="ECO:0007669"/>
    <property type="project" value="TreeGrafter"/>
</dbReference>
<dbReference type="WBParaSite" id="TASK_0000295301-mRNA-1">
    <property type="protein sequence ID" value="TASK_0000295301-mRNA-1"/>
    <property type="gene ID" value="TASK_0000295301"/>
</dbReference>
<dbReference type="STRING" id="60517.A0A0R3VZV9"/>
<keyword evidence="3" id="KW-1185">Reference proteome</keyword>
<dbReference type="InterPro" id="IPR002562">
    <property type="entry name" value="3'-5'_exonuclease_dom"/>
</dbReference>
<evidence type="ECO:0000313" key="3">
    <source>
        <dbReference type="Proteomes" id="UP000282613"/>
    </source>
</evidence>
<proteinExistence type="predicted"/>
<evidence type="ECO:0000313" key="4">
    <source>
        <dbReference type="WBParaSite" id="TASK_0000295301-mRNA-1"/>
    </source>
</evidence>
<dbReference type="PANTHER" id="PTHR12124:SF47">
    <property type="entry name" value="EXOSOME COMPONENT 10"/>
    <property type="match status" value="1"/>
</dbReference>
<name>A0A0R3VZV9_TAEAS</name>
<sequence>MWLQRDSGVYMAHFFGIGRSARALRFPRLSLAYILQRCVEILPDKAFQLADWMIRPLPKALIHYAWSDTHYLLCVAEVLRGLLAGQDLLTEVLQRSQALCLRVCTSFLL</sequence>
<organism evidence="4">
    <name type="scientific">Taenia asiatica</name>
    <name type="common">Asian tapeworm</name>
    <dbReference type="NCBI Taxonomy" id="60517"/>
    <lineage>
        <taxon>Eukaryota</taxon>
        <taxon>Metazoa</taxon>
        <taxon>Spiralia</taxon>
        <taxon>Lophotrochozoa</taxon>
        <taxon>Platyhelminthes</taxon>
        <taxon>Cestoda</taxon>
        <taxon>Eucestoda</taxon>
        <taxon>Cyclophyllidea</taxon>
        <taxon>Taeniidae</taxon>
        <taxon>Taenia</taxon>
    </lineage>
</organism>